<feature type="non-terminal residue" evidence="2">
    <location>
        <position position="1"/>
    </location>
</feature>
<dbReference type="EMBL" id="LAZR01034696">
    <property type="protein sequence ID" value="KKL44609.1"/>
    <property type="molecule type" value="Genomic_DNA"/>
</dbReference>
<accession>A0A0F9C5Y3</accession>
<organism evidence="2">
    <name type="scientific">marine sediment metagenome</name>
    <dbReference type="NCBI Taxonomy" id="412755"/>
    <lineage>
        <taxon>unclassified sequences</taxon>
        <taxon>metagenomes</taxon>
        <taxon>ecological metagenomes</taxon>
    </lineage>
</organism>
<evidence type="ECO:0000313" key="2">
    <source>
        <dbReference type="EMBL" id="KKL44609.1"/>
    </source>
</evidence>
<feature type="region of interest" description="Disordered" evidence="1">
    <location>
        <begin position="85"/>
        <end position="104"/>
    </location>
</feature>
<protein>
    <submittedName>
        <fullName evidence="2">Uncharacterized protein</fullName>
    </submittedName>
</protein>
<comment type="caution">
    <text evidence="2">The sequence shown here is derived from an EMBL/GenBank/DDBJ whole genome shotgun (WGS) entry which is preliminary data.</text>
</comment>
<feature type="region of interest" description="Disordered" evidence="1">
    <location>
        <begin position="129"/>
        <end position="155"/>
    </location>
</feature>
<reference evidence="2" key="1">
    <citation type="journal article" date="2015" name="Nature">
        <title>Complex archaea that bridge the gap between prokaryotes and eukaryotes.</title>
        <authorList>
            <person name="Spang A."/>
            <person name="Saw J.H."/>
            <person name="Jorgensen S.L."/>
            <person name="Zaremba-Niedzwiedzka K."/>
            <person name="Martijn J."/>
            <person name="Lind A.E."/>
            <person name="van Eijk R."/>
            <person name="Schleper C."/>
            <person name="Guy L."/>
            <person name="Ettema T.J."/>
        </authorList>
    </citation>
    <scope>NUCLEOTIDE SEQUENCE</scope>
</reference>
<sequence>VAAGAAGGIVGSFRYRSANIDSAGVVGPASVATDVLTVEDNKIDLSSITLGAGGARLYRDTADGTTFFWLADVTTNAFTDDIDDRTLLTSGKEPPNHGDPPPAGARFGMQHRALPLYLGTDARPNDFWYGDAGRGDSVPSDNHDPVGEGEEGDHLVTGWPEYEGIAVLFKEQSIWTLAGDGRNTFNLERSQAQAGTVGKNSVALVPGGLKFRDSTGETLTIGKPVLAYLTPHGDARIFDGLADLIISSGAKDTFATMDYQYRDQAWVRIYPPYHWIIFAIPTGDQTFTYMALDYTLGSWHKQDFLPNAACASLAETASANNVLLCGQAKTSVGGKVYQFFTGSTADGSNITSTIRTIPLHHGKPLDLQWLRAVGSIFEAQASALTVTLNVYAGMADTGATAFSTHSLELLNTNAEFTELDPAQIKDSNGVYSRAKSHVLEWTRTGTTEWGMAGWETYRQDEPQAYAVTS</sequence>
<dbReference type="AlphaFoldDB" id="A0A0F9C5Y3"/>
<name>A0A0F9C5Y3_9ZZZZ</name>
<proteinExistence type="predicted"/>
<gene>
    <name evidence="2" type="ORF">LCGC14_2363960</name>
</gene>
<evidence type="ECO:0000256" key="1">
    <source>
        <dbReference type="SAM" id="MobiDB-lite"/>
    </source>
</evidence>